<dbReference type="Proteomes" id="UP000092583">
    <property type="component" value="Unassembled WGS sequence"/>
</dbReference>
<name>A0A1B9J379_9TREE</name>
<reference evidence="3" key="2">
    <citation type="submission" date="2013-12" db="EMBL/GenBank/DDBJ databases">
        <title>Evolution of pathogenesis and genome organization in the Tremellales.</title>
        <authorList>
            <person name="Cuomo C."/>
            <person name="Litvintseva A."/>
            <person name="Heitman J."/>
            <person name="Chen Y."/>
            <person name="Sun S."/>
            <person name="Springer D."/>
            <person name="Dromer F."/>
            <person name="Young S."/>
            <person name="Zeng Q."/>
            <person name="Chapman S."/>
            <person name="Gujja S."/>
            <person name="Saif S."/>
            <person name="Birren B."/>
        </authorList>
    </citation>
    <scope>NUCLEOTIDE SEQUENCE [LARGE SCALE GENOMIC DNA]</scope>
    <source>
        <strain evidence="3">CBS 10435</strain>
    </source>
</reference>
<dbReference type="AlphaFoldDB" id="A0A1B9J379"/>
<evidence type="ECO:0000256" key="1">
    <source>
        <dbReference type="SAM" id="MobiDB-lite"/>
    </source>
</evidence>
<proteinExistence type="predicted"/>
<dbReference type="OrthoDB" id="2564140at2759"/>
<evidence type="ECO:0000313" key="3">
    <source>
        <dbReference type="Proteomes" id="UP000092583"/>
    </source>
</evidence>
<sequence>MSHQLLADTSNPPHPNAAVSSNHPVAGSGSDLRSFGDRMSEGYTASLFFHGISFVSSPTLEAFLLAKGEQETLSNALVETTCAIGAAKLAFPEDETGISSSRQRLDISKTIMSTIFNLVASEAATSSSDTDRQEKVLILIQMLMLRDAYVGDPDWLKAYQRFLTYLTVHETLGALSAKQAPVLLSCPNSLWLEDLPCAQEVIHADFGFSLPTLFLIANLATIIASGETSDLVYGFHRSHARIQQAGSSILELLVEVTIWTGSMINLLHPLLMAGEVTSRSQRHSLELILETAREKADTADVEIIHQASVLLKKAMHVPKILTLARHILPQVIKECWQRRDNGTGEESVFEVMGCTPPTNIL</sequence>
<feature type="region of interest" description="Disordered" evidence="1">
    <location>
        <begin position="1"/>
        <end position="33"/>
    </location>
</feature>
<dbReference type="STRING" id="1331196.A0A1B9J379"/>
<reference evidence="2 3" key="1">
    <citation type="submission" date="2013-07" db="EMBL/GenBank/DDBJ databases">
        <title>The Genome Sequence of Kwoniella mangroviensis CBS10435.</title>
        <authorList>
            <consortium name="The Broad Institute Genome Sequencing Platform"/>
            <person name="Cuomo C."/>
            <person name="Litvintseva A."/>
            <person name="Chen Y."/>
            <person name="Heitman J."/>
            <person name="Sun S."/>
            <person name="Springer D."/>
            <person name="Dromer F."/>
            <person name="Young S.K."/>
            <person name="Zeng Q."/>
            <person name="Gargeya S."/>
            <person name="Fitzgerald M."/>
            <person name="Abouelleil A."/>
            <person name="Alvarado L."/>
            <person name="Berlin A.M."/>
            <person name="Chapman S.B."/>
            <person name="Dewar J."/>
            <person name="Goldberg J."/>
            <person name="Griggs A."/>
            <person name="Gujja S."/>
            <person name="Hansen M."/>
            <person name="Howarth C."/>
            <person name="Imamovic A."/>
            <person name="Larimer J."/>
            <person name="McCowan C."/>
            <person name="Murphy C."/>
            <person name="Pearson M."/>
            <person name="Priest M."/>
            <person name="Roberts A."/>
            <person name="Saif S."/>
            <person name="Shea T."/>
            <person name="Sykes S."/>
            <person name="Wortman J."/>
            <person name="Nusbaum C."/>
            <person name="Birren B."/>
        </authorList>
    </citation>
    <scope>NUCLEOTIDE SEQUENCE [LARGE SCALE GENOMIC DNA]</scope>
    <source>
        <strain evidence="2 3">CBS 10435</strain>
    </source>
</reference>
<gene>
    <name evidence="2" type="ORF">L486_01906</name>
</gene>
<organism evidence="2 3">
    <name type="scientific">Kwoniella mangroviensis CBS 10435</name>
    <dbReference type="NCBI Taxonomy" id="1331196"/>
    <lineage>
        <taxon>Eukaryota</taxon>
        <taxon>Fungi</taxon>
        <taxon>Dikarya</taxon>
        <taxon>Basidiomycota</taxon>
        <taxon>Agaricomycotina</taxon>
        <taxon>Tremellomycetes</taxon>
        <taxon>Tremellales</taxon>
        <taxon>Cryptococcaceae</taxon>
        <taxon>Kwoniella</taxon>
    </lineage>
</organism>
<feature type="compositionally biased region" description="Polar residues" evidence="1">
    <location>
        <begin position="1"/>
        <end position="11"/>
    </location>
</feature>
<protein>
    <submittedName>
        <fullName evidence="2">Uncharacterized protein</fullName>
    </submittedName>
</protein>
<keyword evidence="3" id="KW-1185">Reference proteome</keyword>
<evidence type="ECO:0000313" key="2">
    <source>
        <dbReference type="EMBL" id="OCF62238.1"/>
    </source>
</evidence>
<accession>A0A1B9J379</accession>
<dbReference type="EMBL" id="KI669459">
    <property type="protein sequence ID" value="OCF62238.1"/>
    <property type="molecule type" value="Genomic_DNA"/>
</dbReference>